<evidence type="ECO:0000256" key="6">
    <source>
        <dbReference type="ARBA" id="ARBA00022801"/>
    </source>
</evidence>
<dbReference type="GO" id="GO:0000287">
    <property type="term" value="F:magnesium ion binding"/>
    <property type="evidence" value="ECO:0007669"/>
    <property type="project" value="InterPro"/>
</dbReference>
<comment type="similarity">
    <text evidence="2">Belongs to the pyrimidine 5'-nucleotidase family.</text>
</comment>
<evidence type="ECO:0000256" key="1">
    <source>
        <dbReference type="ARBA" id="ARBA00000815"/>
    </source>
</evidence>
<accession>A0A813JY82</accession>
<dbReference type="EC" id="3.1.3.5" evidence="3"/>
<feature type="region of interest" description="Disordered" evidence="9">
    <location>
        <begin position="35"/>
        <end position="56"/>
    </location>
</feature>
<dbReference type="Gene3D" id="3.40.50.1000">
    <property type="entry name" value="HAD superfamily/HAD-like"/>
    <property type="match status" value="1"/>
</dbReference>
<keyword evidence="6" id="KW-0378">Hydrolase</keyword>
<keyword evidence="8" id="KW-0546">Nucleotide metabolism</keyword>
<dbReference type="PANTHER" id="PTHR13045:SF0">
    <property type="entry name" value="7-METHYLGUANOSINE PHOSPHATE-SPECIFIC 5'-NUCLEOTIDASE"/>
    <property type="match status" value="1"/>
</dbReference>
<dbReference type="GO" id="GO:0000166">
    <property type="term" value="F:nucleotide binding"/>
    <property type="evidence" value="ECO:0007669"/>
    <property type="project" value="UniProtKB-KW"/>
</dbReference>
<comment type="catalytic activity">
    <reaction evidence="1">
        <text>a ribonucleoside 5'-phosphate + H2O = a ribonucleoside + phosphate</text>
        <dbReference type="Rhea" id="RHEA:12484"/>
        <dbReference type="ChEBI" id="CHEBI:15377"/>
        <dbReference type="ChEBI" id="CHEBI:18254"/>
        <dbReference type="ChEBI" id="CHEBI:43474"/>
        <dbReference type="ChEBI" id="CHEBI:58043"/>
        <dbReference type="EC" id="3.1.3.5"/>
    </reaction>
</comment>
<evidence type="ECO:0000256" key="2">
    <source>
        <dbReference type="ARBA" id="ARBA00008389"/>
    </source>
</evidence>
<evidence type="ECO:0000256" key="4">
    <source>
        <dbReference type="ARBA" id="ARBA00022723"/>
    </source>
</evidence>
<dbReference type="PANTHER" id="PTHR13045">
    <property type="entry name" value="5'-NUCLEOTIDASE"/>
    <property type="match status" value="1"/>
</dbReference>
<comment type="caution">
    <text evidence="10">The sequence shown here is derived from an EMBL/GenBank/DDBJ whole genome shotgun (WGS) entry which is preliminary data.</text>
</comment>
<dbReference type="FunFam" id="1.10.150.340:FF:000001">
    <property type="entry name" value="Cytosolic 5-nucleotidase 3-like"/>
    <property type="match status" value="1"/>
</dbReference>
<keyword evidence="7" id="KW-0460">Magnesium</keyword>
<dbReference type="InterPro" id="IPR023214">
    <property type="entry name" value="HAD_sf"/>
</dbReference>
<dbReference type="InterPro" id="IPR036412">
    <property type="entry name" value="HAD-like_sf"/>
</dbReference>
<sequence length="495" mass="53650">MFFAACMACRHDLPQSCGAPGSLAGDPKAMAAATAAEGRTASFSSTSSAEDDRSERRDRLRSLVHKFTSDALLGVNCTVVDQEQQGAKTEAVYKLDHSVSWLRCCSRSTGAVVAGVLLHSINRLDAFAQLPGDEKEELLELLGPSDCARCVSLGSEQKSRKDLEPKRPTLPVRVLLLLEDSQEVERFITCVEILRLYAAMAAGVDDAAAACAAAAASGELIVVLDFDRTITASFTPDGQRVTSAHGVLEVAKVLSESFRSKTKELFGKYYPIEIDASMSIPEKIPIMSEWYAQVHALMLKEFVTRENIASAVSSCPTICLREGMLELLRCHKAEPAIPVLIMSAGLGDVIEEFLRQTLPFSLASTTLVVSNRMVFDEGEGGRLVDFSEPLLHMFNKSFAFWPEDARALAVGKKRCLLPVGLTTWLEQCGDGLGDCTMVDGLDVETLKVGFLNEKIEERLQQFREGFDVVVTGDGPVPEVCMRAIGASAAGISQQN</sequence>
<protein>
    <recommendedName>
        <fullName evidence="3">5'-nucleotidase</fullName>
        <ecNumber evidence="3">3.1.3.5</ecNumber>
    </recommendedName>
</protein>
<dbReference type="GO" id="GO:0009117">
    <property type="term" value="P:nucleotide metabolic process"/>
    <property type="evidence" value="ECO:0007669"/>
    <property type="project" value="UniProtKB-KW"/>
</dbReference>
<feature type="compositionally biased region" description="Low complexity" evidence="9">
    <location>
        <begin position="35"/>
        <end position="48"/>
    </location>
</feature>
<dbReference type="SUPFAM" id="SSF56784">
    <property type="entry name" value="HAD-like"/>
    <property type="match status" value="1"/>
</dbReference>
<evidence type="ECO:0000256" key="7">
    <source>
        <dbReference type="ARBA" id="ARBA00022842"/>
    </source>
</evidence>
<keyword evidence="4" id="KW-0479">Metal-binding</keyword>
<evidence type="ECO:0000256" key="8">
    <source>
        <dbReference type="ARBA" id="ARBA00023080"/>
    </source>
</evidence>
<organism evidence="10 11">
    <name type="scientific">Polarella glacialis</name>
    <name type="common">Dinoflagellate</name>
    <dbReference type="NCBI Taxonomy" id="89957"/>
    <lineage>
        <taxon>Eukaryota</taxon>
        <taxon>Sar</taxon>
        <taxon>Alveolata</taxon>
        <taxon>Dinophyceae</taxon>
        <taxon>Suessiales</taxon>
        <taxon>Suessiaceae</taxon>
        <taxon>Polarella</taxon>
    </lineage>
</organism>
<dbReference type="Pfam" id="PF05822">
    <property type="entry name" value="UMPH-1"/>
    <property type="match status" value="1"/>
</dbReference>
<name>A0A813JY82_POLGL</name>
<dbReference type="Gene3D" id="1.10.150.340">
    <property type="entry name" value="Pyrimidine 5'-nucleotidase (UMPH-1), N-terminal domain"/>
    <property type="match status" value="1"/>
</dbReference>
<dbReference type="GO" id="GO:0008253">
    <property type="term" value="F:5'-nucleotidase activity"/>
    <property type="evidence" value="ECO:0007669"/>
    <property type="project" value="UniProtKB-EC"/>
</dbReference>
<evidence type="ECO:0000256" key="5">
    <source>
        <dbReference type="ARBA" id="ARBA00022741"/>
    </source>
</evidence>
<gene>
    <name evidence="10" type="ORF">PGLA2088_LOCUS26453</name>
</gene>
<dbReference type="GO" id="GO:0005737">
    <property type="term" value="C:cytoplasm"/>
    <property type="evidence" value="ECO:0007669"/>
    <property type="project" value="InterPro"/>
</dbReference>
<proteinExistence type="inferred from homology"/>
<evidence type="ECO:0000313" key="10">
    <source>
        <dbReference type="EMBL" id="CAE8689414.1"/>
    </source>
</evidence>
<dbReference type="AlphaFoldDB" id="A0A813JY82"/>
<evidence type="ECO:0000256" key="3">
    <source>
        <dbReference type="ARBA" id="ARBA00012643"/>
    </source>
</evidence>
<dbReference type="Proteomes" id="UP000626109">
    <property type="component" value="Unassembled WGS sequence"/>
</dbReference>
<reference evidence="10" key="1">
    <citation type="submission" date="2021-02" db="EMBL/GenBank/DDBJ databases">
        <authorList>
            <person name="Dougan E. K."/>
            <person name="Rhodes N."/>
            <person name="Thang M."/>
            <person name="Chan C."/>
        </authorList>
    </citation>
    <scope>NUCLEOTIDE SEQUENCE</scope>
</reference>
<evidence type="ECO:0000313" key="11">
    <source>
        <dbReference type="Proteomes" id="UP000626109"/>
    </source>
</evidence>
<dbReference type="InterPro" id="IPR006434">
    <property type="entry name" value="Pyrimidine_nucleotidase_eu"/>
</dbReference>
<keyword evidence="5" id="KW-0547">Nucleotide-binding</keyword>
<evidence type="ECO:0000256" key="9">
    <source>
        <dbReference type="SAM" id="MobiDB-lite"/>
    </source>
</evidence>
<dbReference type="EMBL" id="CAJNNW010027068">
    <property type="protein sequence ID" value="CAE8689414.1"/>
    <property type="molecule type" value="Genomic_DNA"/>
</dbReference>